<evidence type="ECO:0000256" key="9">
    <source>
        <dbReference type="RuleBase" id="RU363003"/>
    </source>
</evidence>
<dbReference type="AlphaFoldDB" id="A0A2H9PBM6"/>
<evidence type="ECO:0000256" key="1">
    <source>
        <dbReference type="ARBA" id="ARBA00003800"/>
    </source>
</evidence>
<dbReference type="Pfam" id="PF19304">
    <property type="entry name" value="PGDH_inter"/>
    <property type="match status" value="1"/>
</dbReference>
<dbReference type="EC" id="1.1.1.95" evidence="9"/>
<dbReference type="PANTHER" id="PTHR42938">
    <property type="entry name" value="FORMATE DEHYDROGENASE 1"/>
    <property type="match status" value="1"/>
</dbReference>
<evidence type="ECO:0000313" key="11">
    <source>
        <dbReference type="EMBL" id="PIZ16283.1"/>
    </source>
</evidence>
<dbReference type="NCBIfam" id="TIGR01327">
    <property type="entry name" value="PGDH"/>
    <property type="match status" value="1"/>
</dbReference>
<keyword evidence="5 9" id="KW-0560">Oxidoreductase</keyword>
<comment type="similarity">
    <text evidence="3 9">Belongs to the D-isomer specific 2-hydroxyacid dehydrogenase family.</text>
</comment>
<reference evidence="12" key="1">
    <citation type="submission" date="2017-09" db="EMBL/GenBank/DDBJ databases">
        <title>Depth-based differentiation of microbial function through sediment-hosted aquifers and enrichment of novel symbionts in the deep terrestrial subsurface.</title>
        <authorList>
            <person name="Probst A.J."/>
            <person name="Ladd B."/>
            <person name="Jarett J.K."/>
            <person name="Geller-Mcgrath D.E."/>
            <person name="Sieber C.M.K."/>
            <person name="Emerson J.B."/>
            <person name="Anantharaman K."/>
            <person name="Thomas B.C."/>
            <person name="Malmstrom R."/>
            <person name="Stieglmeier M."/>
            <person name="Klingl A."/>
            <person name="Woyke T."/>
            <person name="Ryan C.M."/>
            <person name="Banfield J.F."/>
        </authorList>
    </citation>
    <scope>NUCLEOTIDE SEQUENCE [LARGE SCALE GENOMIC DNA]</scope>
</reference>
<dbReference type="Gene3D" id="3.40.50.720">
    <property type="entry name" value="NAD(P)-binding Rossmann-like Domain"/>
    <property type="match status" value="2"/>
</dbReference>
<comment type="function">
    <text evidence="1">Catalyzes the reversible oxidation of 3-phospho-D-glycerate to 3-phosphonooxypyruvate, the first step of the phosphorylated L-serine biosynthesis pathway. Also catalyzes the reversible oxidation of 2-hydroxyglutarate to 2-oxoglutarate.</text>
</comment>
<dbReference type="FunFam" id="3.30.70.260:FF:000008">
    <property type="entry name" value="D-3-phosphoglycerate dehydrogenase, chloroplastic"/>
    <property type="match status" value="1"/>
</dbReference>
<comment type="caution">
    <text evidence="11">The sequence shown here is derived from an EMBL/GenBank/DDBJ whole genome shotgun (WGS) entry which is preliminary data.</text>
</comment>
<dbReference type="Pfam" id="PF00389">
    <property type="entry name" value="2-Hacid_dh"/>
    <property type="match status" value="1"/>
</dbReference>
<dbReference type="InterPro" id="IPR029752">
    <property type="entry name" value="D-isomer_DH_CS1"/>
</dbReference>
<dbReference type="InterPro" id="IPR006140">
    <property type="entry name" value="D-isomer_DH_NAD-bd"/>
</dbReference>
<dbReference type="Pfam" id="PF02826">
    <property type="entry name" value="2-Hacid_dh_C"/>
    <property type="match status" value="1"/>
</dbReference>
<evidence type="ECO:0000256" key="5">
    <source>
        <dbReference type="ARBA" id="ARBA00023002"/>
    </source>
</evidence>
<dbReference type="CDD" id="cd04902">
    <property type="entry name" value="ACT_3PGDH-xct"/>
    <property type="match status" value="1"/>
</dbReference>
<evidence type="ECO:0000256" key="6">
    <source>
        <dbReference type="ARBA" id="ARBA00023027"/>
    </source>
</evidence>
<dbReference type="Gene3D" id="3.30.1330.90">
    <property type="entry name" value="D-3-phosphoglycerate dehydrogenase, domain 3"/>
    <property type="match status" value="1"/>
</dbReference>
<evidence type="ECO:0000256" key="2">
    <source>
        <dbReference type="ARBA" id="ARBA00005216"/>
    </source>
</evidence>
<keyword evidence="9" id="KW-0718">Serine biosynthesis</keyword>
<feature type="domain" description="ACT" evidence="10">
    <location>
        <begin position="454"/>
        <end position="526"/>
    </location>
</feature>
<evidence type="ECO:0000256" key="8">
    <source>
        <dbReference type="ARBA" id="ARBA00048731"/>
    </source>
</evidence>
<dbReference type="GO" id="GO:0004617">
    <property type="term" value="F:phosphoglycerate dehydrogenase activity"/>
    <property type="evidence" value="ECO:0007669"/>
    <property type="project" value="UniProtKB-UniRule"/>
</dbReference>
<dbReference type="CDD" id="cd12173">
    <property type="entry name" value="PGDH_4"/>
    <property type="match status" value="1"/>
</dbReference>
<dbReference type="InterPro" id="IPR045626">
    <property type="entry name" value="PGDH_ASB_dom"/>
</dbReference>
<comment type="catalytic activity">
    <reaction evidence="8 9">
        <text>(2R)-3-phosphoglycerate + NAD(+) = 3-phosphooxypyruvate + NADH + H(+)</text>
        <dbReference type="Rhea" id="RHEA:12641"/>
        <dbReference type="ChEBI" id="CHEBI:15378"/>
        <dbReference type="ChEBI" id="CHEBI:18110"/>
        <dbReference type="ChEBI" id="CHEBI:57540"/>
        <dbReference type="ChEBI" id="CHEBI:57945"/>
        <dbReference type="ChEBI" id="CHEBI:58272"/>
        <dbReference type="EC" id="1.1.1.95"/>
    </reaction>
</comment>
<dbReference type="EMBL" id="PFMS01000053">
    <property type="protein sequence ID" value="PIZ16283.1"/>
    <property type="molecule type" value="Genomic_DNA"/>
</dbReference>
<dbReference type="InterPro" id="IPR029009">
    <property type="entry name" value="ASB_dom_sf"/>
</dbReference>
<accession>A0A2H9PBM6</accession>
<evidence type="ECO:0000256" key="3">
    <source>
        <dbReference type="ARBA" id="ARBA00005854"/>
    </source>
</evidence>
<evidence type="ECO:0000256" key="4">
    <source>
        <dbReference type="ARBA" id="ARBA00021582"/>
    </source>
</evidence>
<evidence type="ECO:0000256" key="7">
    <source>
        <dbReference type="ARBA" id="ARBA00048126"/>
    </source>
</evidence>
<dbReference type="InterPro" id="IPR045865">
    <property type="entry name" value="ACT-like_dom_sf"/>
</dbReference>
<dbReference type="InterPro" id="IPR002912">
    <property type="entry name" value="ACT_dom"/>
</dbReference>
<proteinExistence type="inferred from homology"/>
<evidence type="ECO:0000313" key="12">
    <source>
        <dbReference type="Proteomes" id="UP000234145"/>
    </source>
</evidence>
<dbReference type="GO" id="GO:0051287">
    <property type="term" value="F:NAD binding"/>
    <property type="evidence" value="ECO:0007669"/>
    <property type="project" value="UniProtKB-UniRule"/>
</dbReference>
<dbReference type="FunFam" id="3.40.50.720:FF:000021">
    <property type="entry name" value="D-3-phosphoglycerate dehydrogenase"/>
    <property type="match status" value="1"/>
</dbReference>
<dbReference type="PROSITE" id="PS00065">
    <property type="entry name" value="D_2_HYDROXYACID_DH_1"/>
    <property type="match status" value="1"/>
</dbReference>
<keyword evidence="9" id="KW-0028">Amino-acid biosynthesis</keyword>
<dbReference type="SUPFAM" id="SSF55021">
    <property type="entry name" value="ACT-like"/>
    <property type="match status" value="1"/>
</dbReference>
<dbReference type="GO" id="GO:0006564">
    <property type="term" value="P:L-serine biosynthetic process"/>
    <property type="evidence" value="ECO:0007669"/>
    <property type="project" value="UniProtKB-UniRule"/>
</dbReference>
<protein>
    <recommendedName>
        <fullName evidence="4 9">D-3-phosphoglycerate dehydrogenase</fullName>
        <ecNumber evidence="9">1.1.1.95</ecNumber>
    </recommendedName>
</protein>
<dbReference type="SUPFAM" id="SSF143548">
    <property type="entry name" value="Serine metabolism enzymes domain"/>
    <property type="match status" value="1"/>
</dbReference>
<evidence type="ECO:0000259" key="10">
    <source>
        <dbReference type="PROSITE" id="PS51671"/>
    </source>
</evidence>
<organism evidence="11 12">
    <name type="scientific">Candidatus Desantisbacteria bacterium CG_4_10_14_0_8_um_filter_39_17</name>
    <dbReference type="NCBI Taxonomy" id="1974542"/>
    <lineage>
        <taxon>Bacteria</taxon>
        <taxon>Candidatus Desantisiibacteriota</taxon>
    </lineage>
</organism>
<sequence length="556" mass="60581">MKVLVSDPLASDGIEELKKEKDIEVDVQTDLTPGELLKIIGDYEGLIVRSQTKVTKDVIDSAKKLKVIARAGTGIDNVNVEAATRKGIIVMNVPGGNTISAAENTIAMILSMSRNIPQANASMKNGKWEKKKFTGTEVHDKILGIIGLGRIGTEVAKMAQGLGMHTIGYDPFVFLEQAKKMGIEYVKLQEIFKKSDYITVHTPFSKETRHLIGKREFALMKDGVRIINCARGGIIDETALYDAIKTGKVAGAALDVFESEPPERSPLLTLDSVITTPHLGASTQEAQVRVAVDAAKQVVDVLKRGMVRNALNVASIEPELLKQIKPYLDMAEILGSFHGQLACGPVNSVQILYSGDVANYNLNPMTISIMKAMLEPMLGNSLNFVNVLTLAKERGIKIIEGKSNTPQDFTNFISVEVDSSIGKKLIAGTVFSKNLLRIVRIDEFNVDIVPSSHMLICTHEDKPGMVGKIGTILGKEKINIAGLQLSRRKKGETNLTILNVDTTPSDSAIKKIKEIEGIQEVHLIKKGDDSKKGTGYFLNEINKNLSLSLKNLVSRG</sequence>
<name>A0A2H9PBM6_9BACT</name>
<dbReference type="PANTHER" id="PTHR42938:SF47">
    <property type="entry name" value="HYDROXYPYRUVATE REDUCTASE"/>
    <property type="match status" value="1"/>
</dbReference>
<gene>
    <name evidence="11" type="ORF">COY51_03135</name>
</gene>
<dbReference type="Proteomes" id="UP000234145">
    <property type="component" value="Unassembled WGS sequence"/>
</dbReference>
<dbReference type="PROSITE" id="PS51671">
    <property type="entry name" value="ACT"/>
    <property type="match status" value="1"/>
</dbReference>
<comment type="pathway">
    <text evidence="2 9">Amino-acid biosynthesis; L-serine biosynthesis; L-serine from 3-phospho-D-glycerate: step 1/3.</text>
</comment>
<dbReference type="InterPro" id="IPR006139">
    <property type="entry name" value="D-isomer_2_OHA_DH_cat_dom"/>
</dbReference>
<dbReference type="Pfam" id="PF01842">
    <property type="entry name" value="ACT"/>
    <property type="match status" value="1"/>
</dbReference>
<dbReference type="InterPro" id="IPR036291">
    <property type="entry name" value="NAD(P)-bd_dom_sf"/>
</dbReference>
<dbReference type="FunFam" id="3.30.1330.90:FF:000003">
    <property type="entry name" value="D-3-phosphoglycerate dehydrogenase"/>
    <property type="match status" value="1"/>
</dbReference>
<keyword evidence="6 9" id="KW-0520">NAD</keyword>
<dbReference type="InterPro" id="IPR006236">
    <property type="entry name" value="PGDH"/>
</dbReference>
<dbReference type="SUPFAM" id="SSF51735">
    <property type="entry name" value="NAD(P)-binding Rossmann-fold domains"/>
    <property type="match status" value="1"/>
</dbReference>
<dbReference type="UniPathway" id="UPA00135">
    <property type="reaction ID" value="UER00196"/>
</dbReference>
<dbReference type="PROSITE" id="PS00671">
    <property type="entry name" value="D_2_HYDROXYACID_DH_3"/>
    <property type="match status" value="1"/>
</dbReference>
<dbReference type="SUPFAM" id="SSF52283">
    <property type="entry name" value="Formate/glycerate dehydrogenase catalytic domain-like"/>
    <property type="match status" value="1"/>
</dbReference>
<dbReference type="Gene3D" id="3.30.70.260">
    <property type="match status" value="1"/>
</dbReference>
<comment type="catalytic activity">
    <reaction evidence="7">
        <text>(R)-2-hydroxyglutarate + NAD(+) = 2-oxoglutarate + NADH + H(+)</text>
        <dbReference type="Rhea" id="RHEA:49612"/>
        <dbReference type="ChEBI" id="CHEBI:15378"/>
        <dbReference type="ChEBI" id="CHEBI:15801"/>
        <dbReference type="ChEBI" id="CHEBI:16810"/>
        <dbReference type="ChEBI" id="CHEBI:57540"/>
        <dbReference type="ChEBI" id="CHEBI:57945"/>
        <dbReference type="EC" id="1.1.1.399"/>
    </reaction>
</comment>
<dbReference type="InterPro" id="IPR029753">
    <property type="entry name" value="D-isomer_DH_CS"/>
</dbReference>